<gene>
    <name evidence="1" type="ORF">PR048_009540</name>
</gene>
<keyword evidence="2" id="KW-1185">Reference proteome</keyword>
<organism evidence="1 2">
    <name type="scientific">Dryococelus australis</name>
    <dbReference type="NCBI Taxonomy" id="614101"/>
    <lineage>
        <taxon>Eukaryota</taxon>
        <taxon>Metazoa</taxon>
        <taxon>Ecdysozoa</taxon>
        <taxon>Arthropoda</taxon>
        <taxon>Hexapoda</taxon>
        <taxon>Insecta</taxon>
        <taxon>Pterygota</taxon>
        <taxon>Neoptera</taxon>
        <taxon>Polyneoptera</taxon>
        <taxon>Phasmatodea</taxon>
        <taxon>Verophasmatodea</taxon>
        <taxon>Anareolatae</taxon>
        <taxon>Phasmatidae</taxon>
        <taxon>Eurycanthinae</taxon>
        <taxon>Dryococelus</taxon>
    </lineage>
</organism>
<protein>
    <submittedName>
        <fullName evidence="1">Uncharacterized protein</fullName>
    </submittedName>
</protein>
<evidence type="ECO:0000313" key="2">
    <source>
        <dbReference type="Proteomes" id="UP001159363"/>
    </source>
</evidence>
<dbReference type="Proteomes" id="UP001159363">
    <property type="component" value="Chromosome 3"/>
</dbReference>
<sequence length="215" mass="23759">MLTFTGHCQQENFLANVMNKTKLIELLVETLTVRGIEASSATGDTDDSIVRCGLNKVTSHSSVVVIGEDVDLLVLLTVLTPPERNVGKPGRENIEGKVYSTRQLQELPLVYLSLSQAGDEMFLTMYRAPPSERDLNNHRYNSFVKSSTKAIANLASLSPSQGSAKQHSFRVYLPTQQWLDNDSLNPARWGWVRDDGGVLNPVKTTYPIAPDSVLI</sequence>
<reference evidence="1 2" key="1">
    <citation type="submission" date="2023-02" db="EMBL/GenBank/DDBJ databases">
        <title>LHISI_Scaffold_Assembly.</title>
        <authorList>
            <person name="Stuart O.P."/>
            <person name="Cleave R."/>
            <person name="Magrath M.J.L."/>
            <person name="Mikheyev A.S."/>
        </authorList>
    </citation>
    <scope>NUCLEOTIDE SEQUENCE [LARGE SCALE GENOMIC DNA]</scope>
    <source>
        <strain evidence="1">Daus_M_001</strain>
        <tissue evidence="1">Leg muscle</tissue>
    </source>
</reference>
<evidence type="ECO:0000313" key="1">
    <source>
        <dbReference type="EMBL" id="KAJ8890034.1"/>
    </source>
</evidence>
<accession>A0ABQ9I147</accession>
<proteinExistence type="predicted"/>
<comment type="caution">
    <text evidence="1">The sequence shown here is derived from an EMBL/GenBank/DDBJ whole genome shotgun (WGS) entry which is preliminary data.</text>
</comment>
<dbReference type="EMBL" id="JARBHB010000003">
    <property type="protein sequence ID" value="KAJ8890034.1"/>
    <property type="molecule type" value="Genomic_DNA"/>
</dbReference>
<name>A0ABQ9I147_9NEOP</name>